<dbReference type="Pfam" id="PF09423">
    <property type="entry name" value="PhoD"/>
    <property type="match status" value="1"/>
</dbReference>
<evidence type="ECO:0000256" key="1">
    <source>
        <dbReference type="SAM" id="SignalP"/>
    </source>
</evidence>
<organism evidence="4 5">
    <name type="scientific">Candidatus Methylocalor cossyra</name>
    <dbReference type="NCBI Taxonomy" id="3108543"/>
    <lineage>
        <taxon>Bacteria</taxon>
        <taxon>Pseudomonadati</taxon>
        <taxon>Pseudomonadota</taxon>
        <taxon>Gammaproteobacteria</taxon>
        <taxon>Methylococcales</taxon>
        <taxon>Methylococcaceae</taxon>
        <taxon>Candidatus Methylocalor</taxon>
    </lineage>
</organism>
<keyword evidence="1" id="KW-0732">Signal</keyword>
<gene>
    <name evidence="4" type="ORF">MECH1_V1_1058</name>
</gene>
<dbReference type="PROSITE" id="PS51257">
    <property type="entry name" value="PROKAR_LIPOPROTEIN"/>
    <property type="match status" value="1"/>
</dbReference>
<dbReference type="PANTHER" id="PTHR43606">
    <property type="entry name" value="PHOSPHATASE, PUTATIVE (AFU_ORTHOLOGUE AFUA_6G08710)-RELATED"/>
    <property type="match status" value="1"/>
</dbReference>
<dbReference type="InterPro" id="IPR018946">
    <property type="entry name" value="PhoD-like_MPP"/>
</dbReference>
<feature type="domain" description="PhoD-like phosphatase metallophosphatase" evidence="2">
    <location>
        <begin position="141"/>
        <end position="434"/>
    </location>
</feature>
<accession>A0ABM9NGT9</accession>
<dbReference type="InterPro" id="IPR032093">
    <property type="entry name" value="PhoD_N"/>
</dbReference>
<dbReference type="InterPro" id="IPR029052">
    <property type="entry name" value="Metallo-depent_PP-like"/>
</dbReference>
<evidence type="ECO:0000259" key="2">
    <source>
        <dbReference type="Pfam" id="PF09423"/>
    </source>
</evidence>
<dbReference type="EMBL" id="OZ026884">
    <property type="protein sequence ID" value="CAL1239834.1"/>
    <property type="molecule type" value="Genomic_DNA"/>
</dbReference>
<evidence type="ECO:0000313" key="4">
    <source>
        <dbReference type="EMBL" id="CAL1239834.1"/>
    </source>
</evidence>
<sequence>MTLADRLSLCAAVLSACAAAMPTTCVAELPHGVAAGDATANSVVLWAHSTLPGKVRFTLSTRRDFSGGRNFSARVTDPSVPVKVLVKRLKPDTRYFYRVVDKSRKAVRGEFRTLPVKDKRKGLVFGVTGDARPELAPYPGLRNIPDAKLAFLVYLGDCIYAENYVAALDGSVAAKTLADYRAKYAETFTAKVGLNTLPAARAATGQYAMIDDHEVVNDFAGAAPPASDPRFDQTGKFINETARYRDALQAFQENMPIVDEYYGDTGDPRDSRKRKLYRSRTFGKDAMFAMLDTRSFRDTELAPVTNPADPKQIGAFLTKSFDPTRTLLGRQQLADLKADLQAAQEAHVVWKFVLVPEPIQNLGVLGAADRYEGYAAERTELLKFIHTRGISNVVFVTADIHGTVVNNLTYEEVPGGPKTATSAFEISTGPIAFDAPFGPTVADLAFAYKLITPQQKAFYDSLPVANDTDNTINDKDDFIKSLIDTQLASMGYDPVGLSGSPINATLLQGDYFAGHTYGWTQFRIDGSSKKLTVTTYGVTAYNWDTLQKQPAKVTALTPQVVSQFEVTPK</sequence>
<feature type="chain" id="PRO_5046962464" evidence="1">
    <location>
        <begin position="28"/>
        <end position="569"/>
    </location>
</feature>
<proteinExistence type="predicted"/>
<dbReference type="PANTHER" id="PTHR43606:SF1">
    <property type="entry name" value="PHOD-LIKE PHOSPHATASE METALLOPHOSPHATASE DOMAIN-CONTAINING PROTEIN"/>
    <property type="match status" value="1"/>
</dbReference>
<dbReference type="SUPFAM" id="SSF56300">
    <property type="entry name" value="Metallo-dependent phosphatases"/>
    <property type="match status" value="1"/>
</dbReference>
<evidence type="ECO:0000259" key="3">
    <source>
        <dbReference type="Pfam" id="PF16655"/>
    </source>
</evidence>
<keyword evidence="4" id="KW-0378">Hydrolase</keyword>
<dbReference type="GO" id="GO:0004035">
    <property type="term" value="F:alkaline phosphatase activity"/>
    <property type="evidence" value="ECO:0007669"/>
    <property type="project" value="UniProtKB-EC"/>
</dbReference>
<evidence type="ECO:0000313" key="5">
    <source>
        <dbReference type="Proteomes" id="UP001497493"/>
    </source>
</evidence>
<protein>
    <submittedName>
        <fullName evidence="4">Alkaline phosphatase</fullName>
        <ecNumber evidence="4">3.1.3.1</ecNumber>
    </submittedName>
</protein>
<feature type="signal peptide" evidence="1">
    <location>
        <begin position="1"/>
        <end position="27"/>
    </location>
</feature>
<dbReference type="Gene3D" id="2.60.40.380">
    <property type="entry name" value="Purple acid phosphatase-like, N-terminal"/>
    <property type="match status" value="1"/>
</dbReference>
<keyword evidence="5" id="KW-1185">Reference proteome</keyword>
<dbReference type="Gene3D" id="3.60.21.70">
    <property type="entry name" value="PhoD-like phosphatase"/>
    <property type="match status" value="1"/>
</dbReference>
<dbReference type="InterPro" id="IPR038607">
    <property type="entry name" value="PhoD-like_sf"/>
</dbReference>
<reference evidence="4 5" key="1">
    <citation type="submission" date="2024-04" db="EMBL/GenBank/DDBJ databases">
        <authorList>
            <person name="Cremers G."/>
        </authorList>
    </citation>
    <scope>NUCLEOTIDE SEQUENCE [LARGE SCALE GENOMIC DNA]</scope>
    <source>
        <strain evidence="4">MeCH1-AG</strain>
    </source>
</reference>
<dbReference type="Pfam" id="PF16655">
    <property type="entry name" value="PhoD_N"/>
    <property type="match status" value="1"/>
</dbReference>
<dbReference type="InterPro" id="IPR052900">
    <property type="entry name" value="Phospholipid_Metab_Enz"/>
</dbReference>
<dbReference type="Proteomes" id="UP001497493">
    <property type="component" value="Chromosome"/>
</dbReference>
<feature type="domain" description="Phospholipase D N-terminal" evidence="3">
    <location>
        <begin position="31"/>
        <end position="113"/>
    </location>
</feature>
<name>A0ABM9NGT9_9GAMM</name>
<dbReference type="EC" id="3.1.3.1" evidence="4"/>